<evidence type="ECO:0000313" key="1">
    <source>
        <dbReference type="EMBL" id="MEQ2241591.1"/>
    </source>
</evidence>
<name>A0ABV0U954_9TELE</name>
<comment type="caution">
    <text evidence="1">The sequence shown here is derived from an EMBL/GenBank/DDBJ whole genome shotgun (WGS) entry which is preliminary data.</text>
</comment>
<dbReference type="Proteomes" id="UP001482620">
    <property type="component" value="Unassembled WGS sequence"/>
</dbReference>
<keyword evidence="2" id="KW-1185">Reference proteome</keyword>
<protein>
    <recommendedName>
        <fullName evidence="3">Secreted protein</fullName>
    </recommendedName>
</protein>
<sequence length="86" mass="10070">MFSSFCATEYFLPAELFLFPRCFVLHVQDLTGSWFRWSCCGPEVQKHQNQKQMNFPDETPRPTTRFCSSVIVETLTREVELEPMTA</sequence>
<reference evidence="1 2" key="1">
    <citation type="submission" date="2021-06" db="EMBL/GenBank/DDBJ databases">
        <authorList>
            <person name="Palmer J.M."/>
        </authorList>
    </citation>
    <scope>NUCLEOTIDE SEQUENCE [LARGE SCALE GENOMIC DNA]</scope>
    <source>
        <strain evidence="2">if_2019</strain>
        <tissue evidence="1">Muscle</tissue>
    </source>
</reference>
<gene>
    <name evidence="1" type="ORF">ILYODFUR_026916</name>
</gene>
<dbReference type="EMBL" id="JAHRIQ010061399">
    <property type="protein sequence ID" value="MEQ2241591.1"/>
    <property type="molecule type" value="Genomic_DNA"/>
</dbReference>
<organism evidence="1 2">
    <name type="scientific">Ilyodon furcidens</name>
    <name type="common">goldbreast splitfin</name>
    <dbReference type="NCBI Taxonomy" id="33524"/>
    <lineage>
        <taxon>Eukaryota</taxon>
        <taxon>Metazoa</taxon>
        <taxon>Chordata</taxon>
        <taxon>Craniata</taxon>
        <taxon>Vertebrata</taxon>
        <taxon>Euteleostomi</taxon>
        <taxon>Actinopterygii</taxon>
        <taxon>Neopterygii</taxon>
        <taxon>Teleostei</taxon>
        <taxon>Neoteleostei</taxon>
        <taxon>Acanthomorphata</taxon>
        <taxon>Ovalentaria</taxon>
        <taxon>Atherinomorphae</taxon>
        <taxon>Cyprinodontiformes</taxon>
        <taxon>Goodeidae</taxon>
        <taxon>Ilyodon</taxon>
    </lineage>
</organism>
<evidence type="ECO:0008006" key="3">
    <source>
        <dbReference type="Google" id="ProtNLM"/>
    </source>
</evidence>
<accession>A0ABV0U954</accession>
<evidence type="ECO:0000313" key="2">
    <source>
        <dbReference type="Proteomes" id="UP001482620"/>
    </source>
</evidence>
<proteinExistence type="predicted"/>